<keyword evidence="5" id="KW-1185">Reference proteome</keyword>
<organism evidence="4 5">
    <name type="scientific">Streptomyces klenkii</name>
    <dbReference type="NCBI Taxonomy" id="1420899"/>
    <lineage>
        <taxon>Bacteria</taxon>
        <taxon>Bacillati</taxon>
        <taxon>Actinomycetota</taxon>
        <taxon>Actinomycetes</taxon>
        <taxon>Kitasatosporales</taxon>
        <taxon>Streptomycetaceae</taxon>
        <taxon>Streptomyces</taxon>
    </lineage>
</organism>
<dbReference type="OrthoDB" id="4336241at2"/>
<evidence type="ECO:0000313" key="5">
    <source>
        <dbReference type="Proteomes" id="UP000270343"/>
    </source>
</evidence>
<name>A0A3B0ART9_9ACTN</name>
<feature type="transmembrane region" description="Helical" evidence="2">
    <location>
        <begin position="192"/>
        <end position="209"/>
    </location>
</feature>
<keyword evidence="2" id="KW-0472">Membrane</keyword>
<feature type="compositionally biased region" description="Basic and acidic residues" evidence="1">
    <location>
        <begin position="139"/>
        <end position="151"/>
    </location>
</feature>
<feature type="compositionally biased region" description="Low complexity" evidence="1">
    <location>
        <begin position="155"/>
        <end position="165"/>
    </location>
</feature>
<dbReference type="EMBL" id="RBAM01000018">
    <property type="protein sequence ID" value="RKN63071.1"/>
    <property type="molecule type" value="Genomic_DNA"/>
</dbReference>
<dbReference type="AlphaFoldDB" id="A0A3B0ART9"/>
<feature type="signal peptide" evidence="3">
    <location>
        <begin position="1"/>
        <end position="24"/>
    </location>
</feature>
<reference evidence="4 5" key="1">
    <citation type="journal article" date="2015" name="Antonie Van Leeuwenhoek">
        <title>Streptomyces klenkii sp. nov., isolated from deep marine sediment.</title>
        <authorList>
            <person name="Veyisoglu A."/>
            <person name="Sahin N."/>
        </authorList>
    </citation>
    <scope>NUCLEOTIDE SEQUENCE [LARGE SCALE GENOMIC DNA]</scope>
    <source>
        <strain evidence="4 5">KCTC 29202</strain>
    </source>
</reference>
<evidence type="ECO:0000256" key="2">
    <source>
        <dbReference type="SAM" id="Phobius"/>
    </source>
</evidence>
<feature type="chain" id="PRO_5017312409" description="LPXTG cell wall anchor domain-containing protein" evidence="3">
    <location>
        <begin position="25"/>
        <end position="223"/>
    </location>
</feature>
<feature type="region of interest" description="Disordered" evidence="1">
    <location>
        <begin position="128"/>
        <end position="188"/>
    </location>
</feature>
<gene>
    <name evidence="4" type="ORF">D7231_30175</name>
</gene>
<keyword evidence="2" id="KW-0812">Transmembrane</keyword>
<dbReference type="Proteomes" id="UP000270343">
    <property type="component" value="Unassembled WGS sequence"/>
</dbReference>
<sequence length="223" mass="22747">MDSARLALCGALAAVAVCAPLAHADDEPATMSGTIELTAVSSHPGGQVQLRVAGCSGDRATAASEAFVSDARLARDSAGLFAAAAVRSSVDPGVYPVRVTCDGEDAVAEGKLTVVPHGKPLPVTHAHEQVALPSQSPQQDRKQQDRERAMDSRPAVHPQPQQQAPHEPPAPVAPVPAGGGGTAAENAPGTPGLVLAGITALIATGLIWHRRRTEAAQRSSGQQ</sequence>
<keyword evidence="3" id="KW-0732">Signal</keyword>
<evidence type="ECO:0008006" key="6">
    <source>
        <dbReference type="Google" id="ProtNLM"/>
    </source>
</evidence>
<evidence type="ECO:0000256" key="3">
    <source>
        <dbReference type="SAM" id="SignalP"/>
    </source>
</evidence>
<accession>A0A3B0ART9</accession>
<dbReference type="RefSeq" id="WP_120758783.1">
    <property type="nucleotide sequence ID" value="NZ_RBAM01000018.1"/>
</dbReference>
<evidence type="ECO:0000313" key="4">
    <source>
        <dbReference type="EMBL" id="RKN63071.1"/>
    </source>
</evidence>
<proteinExistence type="predicted"/>
<protein>
    <recommendedName>
        <fullName evidence="6">LPXTG cell wall anchor domain-containing protein</fullName>
    </recommendedName>
</protein>
<comment type="caution">
    <text evidence="4">The sequence shown here is derived from an EMBL/GenBank/DDBJ whole genome shotgun (WGS) entry which is preliminary data.</text>
</comment>
<keyword evidence="2" id="KW-1133">Transmembrane helix</keyword>
<evidence type="ECO:0000256" key="1">
    <source>
        <dbReference type="SAM" id="MobiDB-lite"/>
    </source>
</evidence>